<protein>
    <submittedName>
        <fullName evidence="2">MaoC/PaaZ C-terminal domain-containing protein</fullName>
    </submittedName>
</protein>
<dbReference type="InterPro" id="IPR029069">
    <property type="entry name" value="HotDog_dom_sf"/>
</dbReference>
<dbReference type="InterPro" id="IPR002539">
    <property type="entry name" value="MaoC-like_dom"/>
</dbReference>
<dbReference type="PANTHER" id="PTHR43664:SF1">
    <property type="entry name" value="BETA-METHYLMALYL-COA DEHYDRATASE"/>
    <property type="match status" value="1"/>
</dbReference>
<dbReference type="Pfam" id="PF01575">
    <property type="entry name" value="MaoC_dehydratas"/>
    <property type="match status" value="1"/>
</dbReference>
<feature type="domain" description="MaoC-like" evidence="1">
    <location>
        <begin position="16"/>
        <end position="118"/>
    </location>
</feature>
<evidence type="ECO:0000259" key="1">
    <source>
        <dbReference type="Pfam" id="PF01575"/>
    </source>
</evidence>
<organism evidence="2">
    <name type="scientific">Singulisphaera sp. Ch08</name>
    <dbReference type="NCBI Taxonomy" id="3120278"/>
    <lineage>
        <taxon>Bacteria</taxon>
        <taxon>Pseudomonadati</taxon>
        <taxon>Planctomycetota</taxon>
        <taxon>Planctomycetia</taxon>
        <taxon>Isosphaerales</taxon>
        <taxon>Isosphaeraceae</taxon>
        <taxon>Singulisphaera</taxon>
    </lineage>
</organism>
<dbReference type="EMBL" id="CP155447">
    <property type="protein sequence ID" value="XBH03941.1"/>
    <property type="molecule type" value="Genomic_DNA"/>
</dbReference>
<name>A0AAU7CFI9_9BACT</name>
<proteinExistence type="predicted"/>
<dbReference type="AlphaFoldDB" id="A0AAU7CFI9"/>
<dbReference type="InterPro" id="IPR052342">
    <property type="entry name" value="MCH/BMMD"/>
</dbReference>
<gene>
    <name evidence="2" type="ORF">V5E97_37430</name>
</gene>
<reference evidence="2" key="1">
    <citation type="submission" date="2024-05" db="EMBL/GenBank/DDBJ databases">
        <title>Planctomycetes of the genus Singulisphaera possess chitinolytic capabilities.</title>
        <authorList>
            <person name="Ivanova A."/>
        </authorList>
    </citation>
    <scope>NUCLEOTIDE SEQUENCE</scope>
    <source>
        <strain evidence="2">Ch08T</strain>
    </source>
</reference>
<dbReference type="SUPFAM" id="SSF54637">
    <property type="entry name" value="Thioesterase/thiol ester dehydrase-isomerase"/>
    <property type="match status" value="1"/>
</dbReference>
<evidence type="ECO:0000313" key="2">
    <source>
        <dbReference type="EMBL" id="XBH03941.1"/>
    </source>
</evidence>
<dbReference type="PANTHER" id="PTHR43664">
    <property type="entry name" value="MONOAMINE OXIDASE-RELATED"/>
    <property type="match status" value="1"/>
</dbReference>
<dbReference type="RefSeq" id="WP_406696685.1">
    <property type="nucleotide sequence ID" value="NZ_CP155447.1"/>
</dbReference>
<sequence length="160" mass="17360">MTRHAIARLAFNDLAIGDEWESPARTVTEADVAAFAGMSGDFNPLHMDHEEAGRGPFGKPVAHGLLGLSISSGLTSHAPSVDTMAFLAILEWKFLQPIAFGDTIRVISQVVALEPRSRGRRGVVTWQRRLLNQHGQVVQEGLTQTLVRGKPRLEVGNEGA</sequence>
<dbReference type="Gene3D" id="3.10.129.10">
    <property type="entry name" value="Hotdog Thioesterase"/>
    <property type="match status" value="1"/>
</dbReference>
<accession>A0AAU7CFI9</accession>